<gene>
    <name evidence="10" type="primary">LOC108980764</name>
</gene>
<dbReference type="KEGG" id="jre:108980764"/>
<dbReference type="GeneID" id="108980764"/>
<reference evidence="10" key="1">
    <citation type="submission" date="2025-08" db="UniProtKB">
        <authorList>
            <consortium name="RefSeq"/>
        </authorList>
    </citation>
    <scope>IDENTIFICATION</scope>
    <source>
        <tissue evidence="10">Leaves</tissue>
    </source>
</reference>
<comment type="similarity">
    <text evidence="7">Belongs to the DVL/RTFL small polypeptides family.</text>
</comment>
<name>A0A2I4DJI7_JUGRE</name>
<dbReference type="PANTHER" id="PTHR33102">
    <property type="entry name" value="DVL19-RELATED-RELATED"/>
    <property type="match status" value="1"/>
</dbReference>
<keyword evidence="3" id="KW-1003">Cell membrane</keyword>
<evidence type="ECO:0000256" key="2">
    <source>
        <dbReference type="ARBA" id="ARBA00022473"/>
    </source>
</evidence>
<dbReference type="STRING" id="51240.A0A2I4DJI7"/>
<dbReference type="AlphaFoldDB" id="A0A2I4DJI7"/>
<protein>
    <submittedName>
        <fullName evidence="10">Uncharacterized protein LOC108980764</fullName>
    </submittedName>
</protein>
<evidence type="ECO:0000256" key="3">
    <source>
        <dbReference type="ARBA" id="ARBA00022475"/>
    </source>
</evidence>
<keyword evidence="9" id="KW-1185">Reference proteome</keyword>
<evidence type="ECO:0000256" key="4">
    <source>
        <dbReference type="ARBA" id="ARBA00022692"/>
    </source>
</evidence>
<keyword evidence="2" id="KW-0217">Developmental protein</keyword>
<evidence type="ECO:0000313" key="9">
    <source>
        <dbReference type="Proteomes" id="UP000235220"/>
    </source>
</evidence>
<dbReference type="OrthoDB" id="1732097at2759"/>
<evidence type="ECO:0000256" key="5">
    <source>
        <dbReference type="ARBA" id="ARBA00022989"/>
    </source>
</evidence>
<sequence>MGQCISGQAGKQRSSDQFGGGGEEDHTEKLQAGCLATVKEKRSRLYIARKCAAMLLCWHKYVTEKRPCSLKVMEIEAAADYAMLNKNHADQPRISLHNQLVGIQIDSLKFHKNIFQDFHNNKLELGGS</sequence>
<feature type="region of interest" description="Disordered" evidence="8">
    <location>
        <begin position="1"/>
        <end position="26"/>
    </location>
</feature>
<evidence type="ECO:0000256" key="6">
    <source>
        <dbReference type="ARBA" id="ARBA00023136"/>
    </source>
</evidence>
<accession>A0A2I4DJI7</accession>
<keyword evidence="5" id="KW-1133">Transmembrane helix</keyword>
<keyword evidence="6" id="KW-0472">Membrane</keyword>
<dbReference type="RefSeq" id="XP_018807314.1">
    <property type="nucleotide sequence ID" value="XM_018951769.2"/>
</dbReference>
<organism evidence="9 10">
    <name type="scientific">Juglans regia</name>
    <name type="common">English walnut</name>
    <dbReference type="NCBI Taxonomy" id="51240"/>
    <lineage>
        <taxon>Eukaryota</taxon>
        <taxon>Viridiplantae</taxon>
        <taxon>Streptophyta</taxon>
        <taxon>Embryophyta</taxon>
        <taxon>Tracheophyta</taxon>
        <taxon>Spermatophyta</taxon>
        <taxon>Magnoliopsida</taxon>
        <taxon>eudicotyledons</taxon>
        <taxon>Gunneridae</taxon>
        <taxon>Pentapetalae</taxon>
        <taxon>rosids</taxon>
        <taxon>fabids</taxon>
        <taxon>Fagales</taxon>
        <taxon>Juglandaceae</taxon>
        <taxon>Juglans</taxon>
    </lineage>
</organism>
<evidence type="ECO:0000256" key="1">
    <source>
        <dbReference type="ARBA" id="ARBA00004162"/>
    </source>
</evidence>
<comment type="subcellular location">
    <subcellularLocation>
        <location evidence="1">Cell membrane</location>
        <topology evidence="1">Single-pass membrane protein</topology>
    </subcellularLocation>
</comment>
<proteinExistence type="inferred from homology"/>
<evidence type="ECO:0000313" key="10">
    <source>
        <dbReference type="RefSeq" id="XP_018807314.1"/>
    </source>
</evidence>
<dbReference type="GO" id="GO:0008285">
    <property type="term" value="P:negative regulation of cell population proliferation"/>
    <property type="evidence" value="ECO:0007669"/>
    <property type="project" value="InterPro"/>
</dbReference>
<dbReference type="Pfam" id="PF08137">
    <property type="entry name" value="DVL"/>
    <property type="match status" value="1"/>
</dbReference>
<dbReference type="Proteomes" id="UP000235220">
    <property type="component" value="Chromosome 11"/>
</dbReference>
<dbReference type="InterPro" id="IPR012552">
    <property type="entry name" value="DVL"/>
</dbReference>
<dbReference type="GO" id="GO:0048367">
    <property type="term" value="P:shoot system development"/>
    <property type="evidence" value="ECO:0007669"/>
    <property type="project" value="UniProtKB-ARBA"/>
</dbReference>
<dbReference type="InterPro" id="IPR051525">
    <property type="entry name" value="DVL_RTFL_regulatory"/>
</dbReference>
<feature type="compositionally biased region" description="Polar residues" evidence="8">
    <location>
        <begin position="1"/>
        <end position="17"/>
    </location>
</feature>
<keyword evidence="4" id="KW-0812">Transmembrane</keyword>
<dbReference type="GO" id="GO:0005886">
    <property type="term" value="C:plasma membrane"/>
    <property type="evidence" value="ECO:0007669"/>
    <property type="project" value="UniProtKB-SubCell"/>
</dbReference>
<dbReference type="Gramene" id="Jr11_08560_p1">
    <property type="protein sequence ID" value="cds.Jr11_08560_p1"/>
    <property type="gene ID" value="Jr11_08560"/>
</dbReference>
<evidence type="ECO:0000256" key="7">
    <source>
        <dbReference type="ARBA" id="ARBA00024340"/>
    </source>
</evidence>
<evidence type="ECO:0000256" key="8">
    <source>
        <dbReference type="SAM" id="MobiDB-lite"/>
    </source>
</evidence>